<dbReference type="AlphaFoldDB" id="A0A1Y2DP68"/>
<comment type="similarity">
    <text evidence="1">Belongs to the GMC oxidoreductase family.</text>
</comment>
<dbReference type="InterPro" id="IPR012132">
    <property type="entry name" value="GMC_OxRdtase"/>
</dbReference>
<proteinExistence type="inferred from homology"/>
<dbReference type="PANTHER" id="PTHR11552:SF210">
    <property type="entry name" value="GLUCOSE-METHANOL-CHOLINE OXIDOREDUCTASE N-TERMINAL DOMAIN-CONTAINING PROTEIN-RELATED"/>
    <property type="match status" value="1"/>
</dbReference>
<sequence length="606" mass="65560">MTTPNLDNSFDYIIVGGGTAGSTVASRLSEDAHVRVLVVEAGPDHSDDPLVLTPGLMAGQYGRKEYDWNFSSIPQPTLDNRQVNQARGRQLGGSSALNFLVMLYPSRANIDAWGKLGNAGWSYDMLAPYFSKASTVHTPSESARQITGLDRYHDQTLSSNGPLQISFGDGYTATMNGAWMETFSKLGLEMTTDPRSGKAIGAFQNPATIDPSTKTRSFAATAYLGPVVRERSNLVVLTEAVVKRILTEKEEGAVVAKAVVIQTKDGEKTISARLEVILAAGAFQSPQILELSGIGGRNLLESHGIPVVVDNPNVGENLQDHPIVCQSFEVNNAVPSGDVLRDANVLNTLMEMYNTSAGAGPLGQSTISAAYVPLSDNSGPVSAEAKKKLLDTCLQQSNPQFDLLRSILEEPDEPAVEYLLFPSQVSISDKPKSMAEIIIPAEPENYTTLMTVLNHPFSRGSVHITSPDVNVKPVWDPKYNSHPLDIEILARGVQFVEKIVSTEPFKSAVLKLGGKRHPNIVANDLEQAKKIVRQRQISMFHVAGSCAMLPKNQGGVVNQRLVVYGTSNIRVVDASIFPIQPLGNIQSTVYAVAEKAAELIKDDRRN</sequence>
<comment type="caution">
    <text evidence="4">The sequence shown here is derived from an EMBL/GenBank/DDBJ whole genome shotgun (WGS) entry which is preliminary data.</text>
</comment>
<protein>
    <recommendedName>
        <fullName evidence="3">Glucose-methanol-choline oxidoreductase N-terminal domain-containing protein</fullName>
    </recommendedName>
</protein>
<dbReference type="EMBL" id="MCFJ01000011">
    <property type="protein sequence ID" value="ORY61040.1"/>
    <property type="molecule type" value="Genomic_DNA"/>
</dbReference>
<reference evidence="4 5" key="1">
    <citation type="submission" date="2016-07" db="EMBL/GenBank/DDBJ databases">
        <title>Pervasive Adenine N6-methylation of Active Genes in Fungi.</title>
        <authorList>
            <consortium name="DOE Joint Genome Institute"/>
            <person name="Mondo S.J."/>
            <person name="Dannebaum R.O."/>
            <person name="Kuo R.C."/>
            <person name="Labutti K."/>
            <person name="Haridas S."/>
            <person name="Kuo A."/>
            <person name="Salamov A."/>
            <person name="Ahrendt S.R."/>
            <person name="Lipzen A."/>
            <person name="Sullivan W."/>
            <person name="Andreopoulos W.B."/>
            <person name="Clum A."/>
            <person name="Lindquist E."/>
            <person name="Daum C."/>
            <person name="Ramamoorthy G.K."/>
            <person name="Gryganskyi A."/>
            <person name="Culley D."/>
            <person name="Magnuson J.K."/>
            <person name="James T.Y."/>
            <person name="O'Malley M.A."/>
            <person name="Stajich J.E."/>
            <person name="Spatafora J.W."/>
            <person name="Visel A."/>
            <person name="Grigoriev I.V."/>
        </authorList>
    </citation>
    <scope>NUCLEOTIDE SEQUENCE [LARGE SCALE GENOMIC DNA]</scope>
    <source>
        <strain evidence="4 5">CBS 129021</strain>
    </source>
</reference>
<evidence type="ECO:0000259" key="3">
    <source>
        <dbReference type="PROSITE" id="PS00624"/>
    </source>
</evidence>
<feature type="domain" description="Glucose-methanol-choline oxidoreductase N-terminal" evidence="3">
    <location>
        <begin position="281"/>
        <end position="295"/>
    </location>
</feature>
<dbReference type="RefSeq" id="XP_040713267.1">
    <property type="nucleotide sequence ID" value="XM_040865359.1"/>
</dbReference>
<dbReference type="Pfam" id="PF00732">
    <property type="entry name" value="GMC_oxred_N"/>
    <property type="match status" value="1"/>
</dbReference>
<dbReference type="GeneID" id="63781571"/>
<dbReference type="PROSITE" id="PS00624">
    <property type="entry name" value="GMC_OXRED_2"/>
    <property type="match status" value="1"/>
</dbReference>
<dbReference type="GO" id="GO:0016614">
    <property type="term" value="F:oxidoreductase activity, acting on CH-OH group of donors"/>
    <property type="evidence" value="ECO:0007669"/>
    <property type="project" value="InterPro"/>
</dbReference>
<dbReference type="SUPFAM" id="SSF54373">
    <property type="entry name" value="FAD-linked reductases, C-terminal domain"/>
    <property type="match status" value="1"/>
</dbReference>
<dbReference type="SUPFAM" id="SSF51905">
    <property type="entry name" value="FAD/NAD(P)-binding domain"/>
    <property type="match status" value="1"/>
</dbReference>
<feature type="binding site" evidence="2">
    <location>
        <begin position="98"/>
        <end position="101"/>
    </location>
    <ligand>
        <name>FAD</name>
        <dbReference type="ChEBI" id="CHEBI:57692"/>
    </ligand>
</feature>
<dbReference type="PANTHER" id="PTHR11552">
    <property type="entry name" value="GLUCOSE-METHANOL-CHOLINE GMC OXIDOREDUCTASE"/>
    <property type="match status" value="1"/>
</dbReference>
<organism evidence="4 5">
    <name type="scientific">Pseudomassariella vexata</name>
    <dbReference type="NCBI Taxonomy" id="1141098"/>
    <lineage>
        <taxon>Eukaryota</taxon>
        <taxon>Fungi</taxon>
        <taxon>Dikarya</taxon>
        <taxon>Ascomycota</taxon>
        <taxon>Pezizomycotina</taxon>
        <taxon>Sordariomycetes</taxon>
        <taxon>Xylariomycetidae</taxon>
        <taxon>Amphisphaeriales</taxon>
        <taxon>Pseudomassariaceae</taxon>
        <taxon>Pseudomassariella</taxon>
    </lineage>
</organism>
<dbReference type="Proteomes" id="UP000193689">
    <property type="component" value="Unassembled WGS sequence"/>
</dbReference>
<keyword evidence="2" id="KW-0285">Flavoprotein</keyword>
<dbReference type="Gene3D" id="3.30.560.10">
    <property type="entry name" value="Glucose Oxidase, domain 3"/>
    <property type="match status" value="1"/>
</dbReference>
<dbReference type="Pfam" id="PF05199">
    <property type="entry name" value="GMC_oxred_C"/>
    <property type="match status" value="1"/>
</dbReference>
<dbReference type="InParanoid" id="A0A1Y2DP68"/>
<dbReference type="InterPro" id="IPR007867">
    <property type="entry name" value="GMC_OxRtase_C"/>
</dbReference>
<dbReference type="Gene3D" id="3.50.50.60">
    <property type="entry name" value="FAD/NAD(P)-binding domain"/>
    <property type="match status" value="1"/>
</dbReference>
<evidence type="ECO:0000313" key="4">
    <source>
        <dbReference type="EMBL" id="ORY61040.1"/>
    </source>
</evidence>
<dbReference type="PIRSF" id="PIRSF000137">
    <property type="entry name" value="Alcohol_oxidase"/>
    <property type="match status" value="1"/>
</dbReference>
<keyword evidence="5" id="KW-1185">Reference proteome</keyword>
<gene>
    <name evidence="4" type="ORF">BCR38DRAFT_526529</name>
</gene>
<dbReference type="InterPro" id="IPR036188">
    <property type="entry name" value="FAD/NAD-bd_sf"/>
</dbReference>
<dbReference type="InterPro" id="IPR000172">
    <property type="entry name" value="GMC_OxRdtase_N"/>
</dbReference>
<dbReference type="OrthoDB" id="269227at2759"/>
<evidence type="ECO:0000256" key="2">
    <source>
        <dbReference type="PIRSR" id="PIRSR000137-2"/>
    </source>
</evidence>
<evidence type="ECO:0000256" key="1">
    <source>
        <dbReference type="ARBA" id="ARBA00010790"/>
    </source>
</evidence>
<dbReference type="STRING" id="1141098.A0A1Y2DP68"/>
<name>A0A1Y2DP68_9PEZI</name>
<evidence type="ECO:0000313" key="5">
    <source>
        <dbReference type="Proteomes" id="UP000193689"/>
    </source>
</evidence>
<comment type="cofactor">
    <cofactor evidence="2">
        <name>FAD</name>
        <dbReference type="ChEBI" id="CHEBI:57692"/>
    </cofactor>
</comment>
<accession>A0A1Y2DP68</accession>
<keyword evidence="2" id="KW-0274">FAD</keyword>
<dbReference type="GO" id="GO:0050660">
    <property type="term" value="F:flavin adenine dinucleotide binding"/>
    <property type="evidence" value="ECO:0007669"/>
    <property type="project" value="InterPro"/>
</dbReference>
<feature type="binding site" evidence="2">
    <location>
        <position position="242"/>
    </location>
    <ligand>
        <name>FAD</name>
        <dbReference type="ChEBI" id="CHEBI:57692"/>
    </ligand>
</feature>